<dbReference type="SMART" id="SM01017">
    <property type="entry name" value="Arrestin_C"/>
    <property type="match status" value="1"/>
</dbReference>
<evidence type="ECO:0000313" key="3">
    <source>
        <dbReference type="EMBL" id="QOU21535.1"/>
    </source>
</evidence>
<dbReference type="KEGG" id="bbrx:BRETT_001259"/>
<proteinExistence type="predicted"/>
<organism evidence="3 4">
    <name type="scientific">Dekkera bruxellensis</name>
    <name type="common">Brettanomyces custersii</name>
    <dbReference type="NCBI Taxonomy" id="5007"/>
    <lineage>
        <taxon>Eukaryota</taxon>
        <taxon>Fungi</taxon>
        <taxon>Dikarya</taxon>
        <taxon>Ascomycota</taxon>
        <taxon>Saccharomycotina</taxon>
        <taxon>Pichiomycetes</taxon>
        <taxon>Pichiales</taxon>
        <taxon>Pichiaceae</taxon>
        <taxon>Brettanomyces</taxon>
    </lineage>
</organism>
<dbReference type="InterPro" id="IPR011022">
    <property type="entry name" value="Arrestin_C-like"/>
</dbReference>
<evidence type="ECO:0000256" key="1">
    <source>
        <dbReference type="SAM" id="MobiDB-lite"/>
    </source>
</evidence>
<feature type="compositionally biased region" description="Low complexity" evidence="1">
    <location>
        <begin position="697"/>
        <end position="711"/>
    </location>
</feature>
<name>A0A871RBI9_DEKBR</name>
<evidence type="ECO:0000313" key="4">
    <source>
        <dbReference type="Proteomes" id="UP000663131"/>
    </source>
</evidence>
<evidence type="ECO:0000259" key="2">
    <source>
        <dbReference type="SMART" id="SM01017"/>
    </source>
</evidence>
<reference evidence="3" key="2">
    <citation type="journal article" name="BMC Genomics">
        <title>New genome assemblies reveal patterns of domestication and adaptation across Brettanomyces (Dekkera) species.</title>
        <authorList>
            <person name="Roach M.J."/>
            <person name="Borneman A.R."/>
        </authorList>
    </citation>
    <scope>NUCLEOTIDE SEQUENCE</scope>
    <source>
        <strain evidence="3">UCD 2041</strain>
    </source>
</reference>
<dbReference type="GO" id="GO:0005829">
    <property type="term" value="C:cytosol"/>
    <property type="evidence" value="ECO:0007669"/>
    <property type="project" value="TreeGrafter"/>
</dbReference>
<dbReference type="GO" id="GO:0005886">
    <property type="term" value="C:plasma membrane"/>
    <property type="evidence" value="ECO:0007669"/>
    <property type="project" value="TreeGrafter"/>
</dbReference>
<feature type="domain" description="Arrestin C-terminal-like" evidence="2">
    <location>
        <begin position="372"/>
        <end position="538"/>
    </location>
</feature>
<accession>A0A871RBI9</accession>
<feature type="region of interest" description="Disordered" evidence="1">
    <location>
        <begin position="851"/>
        <end position="896"/>
    </location>
</feature>
<dbReference type="GO" id="GO:0070086">
    <property type="term" value="P:ubiquitin-dependent endocytosis"/>
    <property type="evidence" value="ECO:0007669"/>
    <property type="project" value="TreeGrafter"/>
</dbReference>
<dbReference type="EMBL" id="CP063136">
    <property type="protein sequence ID" value="QOU21535.1"/>
    <property type="molecule type" value="Genomic_DNA"/>
</dbReference>
<dbReference type="PANTHER" id="PTHR11188">
    <property type="entry name" value="ARRESTIN DOMAIN CONTAINING PROTEIN"/>
    <property type="match status" value="1"/>
</dbReference>
<feature type="compositionally biased region" description="Polar residues" evidence="1">
    <location>
        <begin position="875"/>
        <end position="896"/>
    </location>
</feature>
<dbReference type="GO" id="GO:0031625">
    <property type="term" value="F:ubiquitin protein ligase binding"/>
    <property type="evidence" value="ECO:0007669"/>
    <property type="project" value="TreeGrafter"/>
</dbReference>
<dbReference type="Pfam" id="PF02752">
    <property type="entry name" value="Arrestin_C"/>
    <property type="match status" value="1"/>
</dbReference>
<dbReference type="InterPro" id="IPR014752">
    <property type="entry name" value="Arrestin-like_C"/>
</dbReference>
<reference evidence="3" key="1">
    <citation type="submission" date="2020-10" db="EMBL/GenBank/DDBJ databases">
        <authorList>
            <person name="Palmer J.M."/>
        </authorList>
    </citation>
    <scope>NUCLEOTIDE SEQUENCE</scope>
    <source>
        <strain evidence="3">UCD 2041</strain>
    </source>
</reference>
<dbReference type="GO" id="GO:0030674">
    <property type="term" value="F:protein-macromolecule adaptor activity"/>
    <property type="evidence" value="ECO:0007669"/>
    <property type="project" value="TreeGrafter"/>
</dbReference>
<sequence length="966" mass="103230">MALLSRSKSAKSLLHISRKSTKQHTPLFDIRLDTPDKDVLVLKGAAEEAPPVMLSGVVVLSVTEPIAVKKLNLQLYATITMHWEDKYRSSNGSIFKKPYSHTAVIFNYQWDSLNLQEFLEQKTREVLAGEGAGWKQGGEAMSRNGSMGGALWGALKGAWWGVCGGAWWGYRARPELSPGTTPGTPVAPPGTLDYRVPSSSSLVGFTTGHQAGSHSSSYSSLSSLPSVHAAEAAAASLEANSVGSGSTEASGDMPNSGSAGNPLARSFSTSNLRRNKSATTLAGLSSAVSTKLESTVLAPGNYEFPFRTVLQGSIPESIDGLKGCSLVYRMQSVLERSRFSRPILTQRIVHVVRTLRADASELTETVAVDNTWPGKVDYSISVPTRAIAVGSVCNVEIILVPLAKGLRLGTVKIKLAEYASLVTSASSHTQEKHVLTKKILPALADSPDRDVWDPESYAADPEGVFYRSQYLTLSEDRWLVQAPLQIPASLAHITQDCDIKGSVKVRHKLKFSIGLVNPDGHVSELRATLPISIFVSPFVPVSARGLDGFVAPFSLSNYEDATLKVPGSDTLFEATMAPPSIHSLSSSSTAHNSFIAGSPLSHLNISTAYSSPQLYRGASAASVMTAADPQPNSQLSTQQLMAPPSYEHHIFDQLCQAADDAVRYDPPVLMNQVGKATSAASKEGGKEGDNATSNGITEPTSATSATNPPSTLSYFPQPSIISGPSFQNGHAHYRNGTSFSTANLSAIASPQSITPVQYLSRVGSFINEPRSPGTEKWNTKALSRVPSYETAIKTDAASEYLTPAYEPPNLESQINLDLLDSRLESVNESADSSHVPERPPLHTYASEISAHTARRSHGPAKFTLQGNEDPADHQSGFSHSTYQTAASSSAMPSLSRTRSSGSMLAAAHALKPSFGSTTSLLSKQFHMLHRINSNTSIGSKEDGSSTAGSLRGKRSKSTLNFHLFHH</sequence>
<dbReference type="OrthoDB" id="2333384at2759"/>
<feature type="region of interest" description="Disordered" evidence="1">
    <location>
        <begin position="241"/>
        <end position="272"/>
    </location>
</feature>
<dbReference type="AlphaFoldDB" id="A0A871RBI9"/>
<feature type="compositionally biased region" description="Polar residues" evidence="1">
    <location>
        <begin position="241"/>
        <end position="259"/>
    </location>
</feature>
<feature type="region of interest" description="Disordered" evidence="1">
    <location>
        <begin position="675"/>
        <end position="719"/>
    </location>
</feature>
<protein>
    <recommendedName>
        <fullName evidence="2">Arrestin C-terminal-like domain-containing protein</fullName>
    </recommendedName>
</protein>
<dbReference type="InterPro" id="IPR050357">
    <property type="entry name" value="Arrestin_domain-protein"/>
</dbReference>
<gene>
    <name evidence="3" type="ORF">BRETT_001259</name>
</gene>
<dbReference type="GeneID" id="64573184"/>
<dbReference type="Gene3D" id="2.60.40.640">
    <property type="match status" value="2"/>
</dbReference>
<dbReference type="PANTHER" id="PTHR11188:SF17">
    <property type="entry name" value="FI21816P1"/>
    <property type="match status" value="1"/>
</dbReference>
<dbReference type="RefSeq" id="XP_041138028.1">
    <property type="nucleotide sequence ID" value="XM_041279814.1"/>
</dbReference>
<dbReference type="Proteomes" id="UP000663131">
    <property type="component" value="Chromosome 8"/>
</dbReference>